<comment type="subcellular location">
    <subcellularLocation>
        <location evidence="1">Secreted</location>
    </subcellularLocation>
</comment>
<dbReference type="Gene3D" id="3.40.50.1820">
    <property type="entry name" value="alpha/beta hydrolase"/>
    <property type="match status" value="1"/>
</dbReference>
<dbReference type="CDD" id="cd00707">
    <property type="entry name" value="Pancreat_lipase_like"/>
    <property type="match status" value="1"/>
</dbReference>
<comment type="similarity">
    <text evidence="2 5">Belongs to the AB hydrolase superfamily. Lipase family.</text>
</comment>
<dbReference type="Pfam" id="PF00151">
    <property type="entry name" value="Lipase"/>
    <property type="match status" value="1"/>
</dbReference>
<organism evidence="8">
    <name type="scientific">Timema tahoe</name>
    <dbReference type="NCBI Taxonomy" id="61484"/>
    <lineage>
        <taxon>Eukaryota</taxon>
        <taxon>Metazoa</taxon>
        <taxon>Ecdysozoa</taxon>
        <taxon>Arthropoda</taxon>
        <taxon>Hexapoda</taxon>
        <taxon>Insecta</taxon>
        <taxon>Pterygota</taxon>
        <taxon>Neoptera</taxon>
        <taxon>Polyneoptera</taxon>
        <taxon>Phasmatodea</taxon>
        <taxon>Timematodea</taxon>
        <taxon>Timematoidea</taxon>
        <taxon>Timematidae</taxon>
        <taxon>Timema</taxon>
    </lineage>
</organism>
<feature type="domain" description="Lipase" evidence="7">
    <location>
        <begin position="130"/>
        <end position="467"/>
    </location>
</feature>
<dbReference type="GO" id="GO:0016042">
    <property type="term" value="P:lipid catabolic process"/>
    <property type="evidence" value="ECO:0007669"/>
    <property type="project" value="TreeGrafter"/>
</dbReference>
<dbReference type="PRINTS" id="PR00823">
    <property type="entry name" value="PANCLIPASE"/>
</dbReference>
<dbReference type="FunFam" id="3.40.50.1820:FF:000033">
    <property type="entry name" value="Pancreatic triacylglycerol lipase"/>
    <property type="match status" value="1"/>
</dbReference>
<dbReference type="PANTHER" id="PTHR11610:SF173">
    <property type="entry name" value="LIPASE DOMAIN-CONTAINING PROTEIN-RELATED"/>
    <property type="match status" value="1"/>
</dbReference>
<dbReference type="GO" id="GO:0005615">
    <property type="term" value="C:extracellular space"/>
    <property type="evidence" value="ECO:0007669"/>
    <property type="project" value="TreeGrafter"/>
</dbReference>
<dbReference type="AlphaFoldDB" id="A0A7R9IL17"/>
<dbReference type="SUPFAM" id="SSF49723">
    <property type="entry name" value="Lipase/lipooxygenase domain (PLAT/LH2 domain)"/>
    <property type="match status" value="1"/>
</dbReference>
<dbReference type="Gene3D" id="2.60.60.20">
    <property type="entry name" value="PLAT/LH2 domain"/>
    <property type="match status" value="1"/>
</dbReference>
<keyword evidence="4" id="KW-1015">Disulfide bond</keyword>
<evidence type="ECO:0000256" key="2">
    <source>
        <dbReference type="ARBA" id="ARBA00010701"/>
    </source>
</evidence>
<dbReference type="PANTHER" id="PTHR11610">
    <property type="entry name" value="LIPASE"/>
    <property type="match status" value="1"/>
</dbReference>
<dbReference type="InterPro" id="IPR033906">
    <property type="entry name" value="Lipase_N"/>
</dbReference>
<keyword evidence="3" id="KW-0964">Secreted</keyword>
<gene>
    <name evidence="8" type="ORF">TTEB3V08_LOCUS8319</name>
</gene>
<reference evidence="8" key="1">
    <citation type="submission" date="2020-11" db="EMBL/GenBank/DDBJ databases">
        <authorList>
            <person name="Tran Van P."/>
        </authorList>
    </citation>
    <scope>NUCLEOTIDE SEQUENCE</scope>
</reference>
<evidence type="ECO:0000259" key="7">
    <source>
        <dbReference type="Pfam" id="PF00151"/>
    </source>
</evidence>
<proteinExistence type="inferred from homology"/>
<accession>A0A7R9IL17</accession>
<protein>
    <recommendedName>
        <fullName evidence="7">Lipase domain-containing protein</fullName>
    </recommendedName>
</protein>
<dbReference type="PRINTS" id="PR00821">
    <property type="entry name" value="TAGLIPASE"/>
</dbReference>
<feature type="transmembrane region" description="Helical" evidence="6">
    <location>
        <begin position="12"/>
        <end position="30"/>
    </location>
</feature>
<dbReference type="InterPro" id="IPR002331">
    <property type="entry name" value="Lipase_panc"/>
</dbReference>
<sequence length="655" mass="74419">MRPPKSEAWWAHRLILVLLRVLCFLCYVPYDMLLEFHPELHSNDLLLVAGVEAWSGGVGDSKMDGSDRTWLTVVLVLATVRLSTTGLLDWARADKLPVNIPWLPFENETRCYEELENVSMSPDIENETRCYEELGCLNVTREWYHLIFRPFNVFPLPRRVIDTRFVLYTRKNPLEGHVLRVSNDQTIRKSYFDPKKETKFIIHGFIDTPLSTWVKEMRRELLKHADWNVVVVDWAGGSLPLYTQATANTRLVGLEVAYFINYLQSTFGLDPADVHLIGHSLGAHTAGYAGERIVGLGRITGLDPAEPFFQGMPTIARLDPSDAKLVDVIHTDGKSIFLLGYGMSQPCGHIDFYPNNGKEQPGCDLAETPLPLTLIRDGLEEASRVLVACNHIRAIKLFIDSINTKCPYVAHRCDSYQHFLQGRCFTCKENSSTCALMGLQAHQSNVVSTDLAPGSKYYFTTGKEFPFCLNTEMEQINKAHLGEHLGRKVAPFLYLRRSRFAPVSESRPRGRHYRVTIDLAKPPRAESWVQGYMKVSLHSEDGVVRNLDLTPNGYVKLQHGQSRSLVVTHPSDVGRLRKVEFYWEYDMDVLQPRSLCFFWCNDHLYVSAIEVAEMDISTRGKRDTDMKSKLCTPGNREYTDIASRSTAVFVDKCAS</sequence>
<dbReference type="InterPro" id="IPR013818">
    <property type="entry name" value="Lipase"/>
</dbReference>
<evidence type="ECO:0000256" key="5">
    <source>
        <dbReference type="RuleBase" id="RU004262"/>
    </source>
</evidence>
<dbReference type="InterPro" id="IPR036392">
    <property type="entry name" value="PLAT/LH2_dom_sf"/>
</dbReference>
<keyword evidence="6" id="KW-1133">Transmembrane helix</keyword>
<dbReference type="InterPro" id="IPR029058">
    <property type="entry name" value="AB_hydrolase_fold"/>
</dbReference>
<evidence type="ECO:0000256" key="6">
    <source>
        <dbReference type="SAM" id="Phobius"/>
    </source>
</evidence>
<dbReference type="GO" id="GO:0017171">
    <property type="term" value="F:serine hydrolase activity"/>
    <property type="evidence" value="ECO:0007669"/>
    <property type="project" value="TreeGrafter"/>
</dbReference>
<keyword evidence="6" id="KW-0472">Membrane</keyword>
<evidence type="ECO:0000256" key="1">
    <source>
        <dbReference type="ARBA" id="ARBA00004613"/>
    </source>
</evidence>
<evidence type="ECO:0000256" key="4">
    <source>
        <dbReference type="ARBA" id="ARBA00023157"/>
    </source>
</evidence>
<evidence type="ECO:0000256" key="3">
    <source>
        <dbReference type="ARBA" id="ARBA00022525"/>
    </source>
</evidence>
<dbReference type="SUPFAM" id="SSF53474">
    <property type="entry name" value="alpha/beta-Hydrolases"/>
    <property type="match status" value="1"/>
</dbReference>
<dbReference type="EMBL" id="OE003663">
    <property type="protein sequence ID" value="CAD7460387.1"/>
    <property type="molecule type" value="Genomic_DNA"/>
</dbReference>
<keyword evidence="6" id="KW-0812">Transmembrane</keyword>
<dbReference type="GO" id="GO:0004806">
    <property type="term" value="F:triacylglycerol lipase activity"/>
    <property type="evidence" value="ECO:0007669"/>
    <property type="project" value="InterPro"/>
</dbReference>
<dbReference type="InterPro" id="IPR000734">
    <property type="entry name" value="TAG_lipase"/>
</dbReference>
<evidence type="ECO:0000313" key="8">
    <source>
        <dbReference type="EMBL" id="CAD7460387.1"/>
    </source>
</evidence>
<name>A0A7R9IL17_9NEOP</name>